<accession>A0A6D2JXQ8</accession>
<name>A0A6D2JXQ8_9BRAS</name>
<sequence length="82" mass="9577">MHTGEVKKGVPNRVLRCLMELWSHLGEGVSETSRQRATRMRTRIRNPFVALQAFLTKKRVDHALMKRSVLELKSWGRKEEGF</sequence>
<gene>
    <name evidence="1" type="ORF">MERR_LOCUS31939</name>
</gene>
<dbReference type="EMBL" id="CACVBM020001307">
    <property type="protein sequence ID" value="CAA7044704.1"/>
    <property type="molecule type" value="Genomic_DNA"/>
</dbReference>
<organism evidence="1 2">
    <name type="scientific">Microthlaspi erraticum</name>
    <dbReference type="NCBI Taxonomy" id="1685480"/>
    <lineage>
        <taxon>Eukaryota</taxon>
        <taxon>Viridiplantae</taxon>
        <taxon>Streptophyta</taxon>
        <taxon>Embryophyta</taxon>
        <taxon>Tracheophyta</taxon>
        <taxon>Spermatophyta</taxon>
        <taxon>Magnoliopsida</taxon>
        <taxon>eudicotyledons</taxon>
        <taxon>Gunneridae</taxon>
        <taxon>Pentapetalae</taxon>
        <taxon>rosids</taxon>
        <taxon>malvids</taxon>
        <taxon>Brassicales</taxon>
        <taxon>Brassicaceae</taxon>
        <taxon>Coluteocarpeae</taxon>
        <taxon>Microthlaspi</taxon>
    </lineage>
</organism>
<evidence type="ECO:0000313" key="2">
    <source>
        <dbReference type="Proteomes" id="UP000467841"/>
    </source>
</evidence>
<evidence type="ECO:0000313" key="1">
    <source>
        <dbReference type="EMBL" id="CAA7044704.1"/>
    </source>
</evidence>
<reference evidence="1" key="1">
    <citation type="submission" date="2020-01" db="EMBL/GenBank/DDBJ databases">
        <authorList>
            <person name="Mishra B."/>
        </authorList>
    </citation>
    <scope>NUCLEOTIDE SEQUENCE [LARGE SCALE GENOMIC DNA]</scope>
</reference>
<dbReference type="AlphaFoldDB" id="A0A6D2JXQ8"/>
<proteinExistence type="predicted"/>
<keyword evidence="2" id="KW-1185">Reference proteome</keyword>
<comment type="caution">
    <text evidence="1">The sequence shown here is derived from an EMBL/GenBank/DDBJ whole genome shotgun (WGS) entry which is preliminary data.</text>
</comment>
<protein>
    <submittedName>
        <fullName evidence="1">Uncharacterized protein</fullName>
    </submittedName>
</protein>
<dbReference type="Proteomes" id="UP000467841">
    <property type="component" value="Unassembled WGS sequence"/>
</dbReference>